<reference evidence="1" key="1">
    <citation type="journal article" date="2023" name="Mol. Phylogenet. Evol.">
        <title>Genome-scale phylogeny and comparative genomics of the fungal order Sordariales.</title>
        <authorList>
            <person name="Hensen N."/>
            <person name="Bonometti L."/>
            <person name="Westerberg I."/>
            <person name="Brannstrom I.O."/>
            <person name="Guillou S."/>
            <person name="Cros-Aarteil S."/>
            <person name="Calhoun S."/>
            <person name="Haridas S."/>
            <person name="Kuo A."/>
            <person name="Mondo S."/>
            <person name="Pangilinan J."/>
            <person name="Riley R."/>
            <person name="LaButti K."/>
            <person name="Andreopoulos B."/>
            <person name="Lipzen A."/>
            <person name="Chen C."/>
            <person name="Yan M."/>
            <person name="Daum C."/>
            <person name="Ng V."/>
            <person name="Clum A."/>
            <person name="Steindorff A."/>
            <person name="Ohm R.A."/>
            <person name="Martin F."/>
            <person name="Silar P."/>
            <person name="Natvig D.O."/>
            <person name="Lalanne C."/>
            <person name="Gautier V."/>
            <person name="Ament-Velasquez S.L."/>
            <person name="Kruys A."/>
            <person name="Hutchinson M.I."/>
            <person name="Powell A.J."/>
            <person name="Barry K."/>
            <person name="Miller A.N."/>
            <person name="Grigoriev I.V."/>
            <person name="Debuchy R."/>
            <person name="Gladieux P."/>
            <person name="Hiltunen Thoren M."/>
            <person name="Johannesson H."/>
        </authorList>
    </citation>
    <scope>NUCLEOTIDE SEQUENCE</scope>
    <source>
        <strain evidence="1">SMH4131-1</strain>
    </source>
</reference>
<dbReference type="Proteomes" id="UP001286456">
    <property type="component" value="Unassembled WGS sequence"/>
</dbReference>
<dbReference type="Gene3D" id="2.60.40.2970">
    <property type="match status" value="1"/>
</dbReference>
<proteinExistence type="predicted"/>
<keyword evidence="2" id="KW-1185">Reference proteome</keyword>
<comment type="caution">
    <text evidence="1">The sequence shown here is derived from an EMBL/GenBank/DDBJ whole genome shotgun (WGS) entry which is preliminary data.</text>
</comment>
<evidence type="ECO:0000313" key="1">
    <source>
        <dbReference type="EMBL" id="KAK3320235.1"/>
    </source>
</evidence>
<organism evidence="1 2">
    <name type="scientific">Cercophora scortea</name>
    <dbReference type="NCBI Taxonomy" id="314031"/>
    <lineage>
        <taxon>Eukaryota</taxon>
        <taxon>Fungi</taxon>
        <taxon>Dikarya</taxon>
        <taxon>Ascomycota</taxon>
        <taxon>Pezizomycotina</taxon>
        <taxon>Sordariomycetes</taxon>
        <taxon>Sordariomycetidae</taxon>
        <taxon>Sordariales</taxon>
        <taxon>Lasiosphaeriaceae</taxon>
        <taxon>Cercophora</taxon>
    </lineage>
</organism>
<dbReference type="EMBL" id="JAUEPO010000006">
    <property type="protein sequence ID" value="KAK3320235.1"/>
    <property type="molecule type" value="Genomic_DNA"/>
</dbReference>
<name>A0AAE0I8H6_9PEZI</name>
<reference evidence="1" key="2">
    <citation type="submission" date="2023-06" db="EMBL/GenBank/DDBJ databases">
        <authorList>
            <consortium name="Lawrence Berkeley National Laboratory"/>
            <person name="Haridas S."/>
            <person name="Hensen N."/>
            <person name="Bonometti L."/>
            <person name="Westerberg I."/>
            <person name="Brannstrom I.O."/>
            <person name="Guillou S."/>
            <person name="Cros-Aarteil S."/>
            <person name="Calhoun S."/>
            <person name="Kuo A."/>
            <person name="Mondo S."/>
            <person name="Pangilinan J."/>
            <person name="Riley R."/>
            <person name="Labutti K."/>
            <person name="Andreopoulos B."/>
            <person name="Lipzen A."/>
            <person name="Chen C."/>
            <person name="Yanf M."/>
            <person name="Daum C."/>
            <person name="Ng V."/>
            <person name="Clum A."/>
            <person name="Steindorff A."/>
            <person name="Ohm R."/>
            <person name="Martin F."/>
            <person name="Silar P."/>
            <person name="Natvig D."/>
            <person name="Lalanne C."/>
            <person name="Gautier V."/>
            <person name="Ament-Velasquez S.L."/>
            <person name="Kruys A."/>
            <person name="Hutchinson M.I."/>
            <person name="Powell A.J."/>
            <person name="Barry K."/>
            <person name="Miller A.N."/>
            <person name="Grigoriev I.V."/>
            <person name="Debuchy R."/>
            <person name="Gladieux P."/>
            <person name="Thoren M.H."/>
            <person name="Johannesson H."/>
        </authorList>
    </citation>
    <scope>NUCLEOTIDE SEQUENCE</scope>
    <source>
        <strain evidence="1">SMH4131-1</strain>
    </source>
</reference>
<gene>
    <name evidence="1" type="ORF">B0T19DRAFT_404747</name>
</gene>
<accession>A0AAE0I8H6</accession>
<evidence type="ECO:0000313" key="2">
    <source>
        <dbReference type="Proteomes" id="UP001286456"/>
    </source>
</evidence>
<dbReference type="AlphaFoldDB" id="A0AAE0I8H6"/>
<sequence>MSLAPQTPLSLSLPLSLPLSLSLSQQSISPPTLLTTITNTSPSETYTLLTWSSPLDTLALQLGLVAITTPPDDTPFPTPKIMVKRAMPPPTTSLVTLAPGESASQEVVFREPIVDLEKLREVLDEAGEKTVGVQVRCGAAEEKKEEGEEEGDKGGVVVWVGKRKEELTSEQLKSLGRDGSAVWWRVKSEVLQFEV</sequence>
<protein>
    <submittedName>
        <fullName evidence="1">Uncharacterized protein</fullName>
    </submittedName>
</protein>